<sequence length="161" mass="19292">MDEIFSIQYLYPGIISLFVSFITTYLISFVRGLWNVRKFKQMYLRVYINHLIEQIKLFDPSKGINDLETSNLANKYVKRIKYSFENELNRLYASYAFRIIRISEYTLSDLKKVIDLSQEYEFTDLNQGGQKKEFLEDKKSKMLEILNELGKKCQRLLHFKN</sequence>
<protein>
    <submittedName>
        <fullName evidence="2">Uncharacterized protein</fullName>
    </submittedName>
</protein>
<evidence type="ECO:0000313" key="2">
    <source>
        <dbReference type="EMBL" id="CAF32678.1"/>
    </source>
</evidence>
<accession>Q6A1Z7</accession>
<keyword evidence="1" id="KW-0472">Membrane</keyword>
<dbReference type="EMBL" id="AJ629110">
    <property type="protein sequence ID" value="CAF32678.1"/>
    <property type="molecule type" value="Genomic_DNA"/>
</dbReference>
<name>Q6A1Z7_9CAUD</name>
<organism evidence="2">
    <name type="scientific">Oenococcus phage fOg30</name>
    <dbReference type="NCBI Taxonomy" id="264987"/>
    <lineage>
        <taxon>Viruses</taxon>
        <taxon>Duplodnaviria</taxon>
        <taxon>Heunggongvirae</taxon>
        <taxon>Uroviricota</taxon>
        <taxon>Caudoviricetes</taxon>
    </lineage>
</organism>
<reference evidence="2" key="1">
    <citation type="journal article" date="2004" name="Virology">
        <title>Diversity in the lysis-integration region of oenophage genomes and evidence for multiple tRNA loci, as targets for prophage integration in Oenococcus oeni.</title>
        <authorList>
            <person name="Sao-Jose C."/>
            <person name="Santos S."/>
            <person name="Nascimento J."/>
            <person name="Brito-Madurro A.G."/>
            <person name="Parreira R."/>
            <person name="Santos M.A."/>
        </authorList>
    </citation>
    <scope>NUCLEOTIDE SEQUENCE</scope>
</reference>
<feature type="transmembrane region" description="Helical" evidence="1">
    <location>
        <begin position="12"/>
        <end position="34"/>
    </location>
</feature>
<evidence type="ECO:0000256" key="1">
    <source>
        <dbReference type="SAM" id="Phobius"/>
    </source>
</evidence>
<keyword evidence="1" id="KW-0812">Transmembrane</keyword>
<keyword evidence="1" id="KW-1133">Transmembrane helix</keyword>
<proteinExistence type="predicted"/>